<dbReference type="RefSeq" id="WP_091264708.1">
    <property type="nucleotide sequence ID" value="NZ_FNFK01000003.1"/>
</dbReference>
<dbReference type="FunFam" id="3.30.428.10:FF:000014">
    <property type="entry name" value="Putative histidine triad (HIT) protein"/>
    <property type="match status" value="1"/>
</dbReference>
<dbReference type="PRINTS" id="PR00332">
    <property type="entry name" value="HISTRIAD"/>
</dbReference>
<keyword evidence="6" id="KW-1185">Reference proteome</keyword>
<dbReference type="EMBL" id="FNFK01000003">
    <property type="protein sequence ID" value="SDJ75406.1"/>
    <property type="molecule type" value="Genomic_DNA"/>
</dbReference>
<dbReference type="OrthoDB" id="9784774at2"/>
<sequence>MSECIFCKIIDGEIPSRKVYEDDSVIAILDISQVTKGHTLVISKKHVRNILDYTDELAADVFAKIPKIARAVRSFDPECEGLNLLMNNEEIASQSVFHGHVHLLPRYNSDKDGFGLKWDTHSDDYSDDELDEIRNKIVSTLSKEG</sequence>
<dbReference type="InterPro" id="IPR011146">
    <property type="entry name" value="HIT-like"/>
</dbReference>
<evidence type="ECO:0000313" key="6">
    <source>
        <dbReference type="Proteomes" id="UP000199433"/>
    </source>
</evidence>
<dbReference type="PROSITE" id="PS51084">
    <property type="entry name" value="HIT_2"/>
    <property type="match status" value="1"/>
</dbReference>
<dbReference type="AlphaFoldDB" id="A0A1G8WB42"/>
<dbReference type="Gene3D" id="3.30.428.10">
    <property type="entry name" value="HIT-like"/>
    <property type="match status" value="1"/>
</dbReference>
<protein>
    <submittedName>
        <fullName evidence="5">Histidine triad (HIT) family protein</fullName>
    </submittedName>
</protein>
<dbReference type="Pfam" id="PF01230">
    <property type="entry name" value="HIT"/>
    <property type="match status" value="1"/>
</dbReference>
<feature type="short sequence motif" description="Histidine triad motif" evidence="2 3">
    <location>
        <begin position="98"/>
        <end position="102"/>
    </location>
</feature>
<feature type="active site" description="Tele-AMP-histidine intermediate" evidence="1">
    <location>
        <position position="100"/>
    </location>
</feature>
<dbReference type="GO" id="GO:0009117">
    <property type="term" value="P:nucleotide metabolic process"/>
    <property type="evidence" value="ECO:0007669"/>
    <property type="project" value="TreeGrafter"/>
</dbReference>
<evidence type="ECO:0000259" key="4">
    <source>
        <dbReference type="PROSITE" id="PS51084"/>
    </source>
</evidence>
<dbReference type="GO" id="GO:0003824">
    <property type="term" value="F:catalytic activity"/>
    <property type="evidence" value="ECO:0007669"/>
    <property type="project" value="InterPro"/>
</dbReference>
<feature type="domain" description="HIT" evidence="4">
    <location>
        <begin position="5"/>
        <end position="113"/>
    </location>
</feature>
<evidence type="ECO:0000256" key="2">
    <source>
        <dbReference type="PIRSR" id="PIRSR601310-3"/>
    </source>
</evidence>
<evidence type="ECO:0000256" key="1">
    <source>
        <dbReference type="PIRSR" id="PIRSR601310-1"/>
    </source>
</evidence>
<dbReference type="CDD" id="cd01277">
    <property type="entry name" value="HINT_subgroup"/>
    <property type="match status" value="1"/>
</dbReference>
<dbReference type="InterPro" id="IPR001310">
    <property type="entry name" value="Histidine_triad_HIT"/>
</dbReference>
<dbReference type="SUPFAM" id="SSF54197">
    <property type="entry name" value="HIT-like"/>
    <property type="match status" value="1"/>
</dbReference>
<reference evidence="6" key="1">
    <citation type="submission" date="2016-10" db="EMBL/GenBank/DDBJ databases">
        <authorList>
            <person name="Varghese N."/>
            <person name="Submissions S."/>
        </authorList>
    </citation>
    <scope>NUCLEOTIDE SEQUENCE [LARGE SCALE GENOMIC DNA]</scope>
    <source>
        <strain evidence="6">DSM 19181</strain>
    </source>
</reference>
<proteinExistence type="predicted"/>
<organism evidence="5 6">
    <name type="scientific">Alkalibacterium thalassium</name>
    <dbReference type="NCBI Taxonomy" id="426701"/>
    <lineage>
        <taxon>Bacteria</taxon>
        <taxon>Bacillati</taxon>
        <taxon>Bacillota</taxon>
        <taxon>Bacilli</taxon>
        <taxon>Lactobacillales</taxon>
        <taxon>Carnobacteriaceae</taxon>
        <taxon>Alkalibacterium</taxon>
    </lineage>
</organism>
<dbReference type="InterPro" id="IPR039384">
    <property type="entry name" value="HINT"/>
</dbReference>
<dbReference type="PANTHER" id="PTHR46648:SF1">
    <property type="entry name" value="ADENOSINE 5'-MONOPHOSPHORAMIDASE HNT1"/>
    <property type="match status" value="1"/>
</dbReference>
<dbReference type="STRING" id="426701.SAMN04488098_100388"/>
<gene>
    <name evidence="5" type="ORF">SAMN04488098_100388</name>
</gene>
<evidence type="ECO:0000256" key="3">
    <source>
        <dbReference type="PROSITE-ProRule" id="PRU00464"/>
    </source>
</evidence>
<name>A0A1G8WB42_9LACT</name>
<accession>A0A1G8WB42</accession>
<evidence type="ECO:0000313" key="5">
    <source>
        <dbReference type="EMBL" id="SDJ75406.1"/>
    </source>
</evidence>
<dbReference type="PANTHER" id="PTHR46648">
    <property type="entry name" value="HIT FAMILY PROTEIN 1"/>
    <property type="match status" value="1"/>
</dbReference>
<dbReference type="InterPro" id="IPR036265">
    <property type="entry name" value="HIT-like_sf"/>
</dbReference>
<dbReference type="Proteomes" id="UP000199433">
    <property type="component" value="Unassembled WGS sequence"/>
</dbReference>